<reference evidence="1 2" key="1">
    <citation type="submission" date="2016-10" db="EMBL/GenBank/DDBJ databases">
        <authorList>
            <person name="de Groot N.N."/>
        </authorList>
    </citation>
    <scope>NUCLEOTIDE SEQUENCE [LARGE SCALE GENOMIC DNA]</scope>
    <source>
        <strain evidence="1 2">AB35.6</strain>
    </source>
</reference>
<name>A0A1H4W6T0_9BACT</name>
<protein>
    <recommendedName>
        <fullName evidence="3">RiboL-PSP-HEPN domain-containing protein</fullName>
    </recommendedName>
</protein>
<evidence type="ECO:0000313" key="2">
    <source>
        <dbReference type="Proteomes" id="UP000182409"/>
    </source>
</evidence>
<evidence type="ECO:0008006" key="3">
    <source>
        <dbReference type="Google" id="ProtNLM"/>
    </source>
</evidence>
<dbReference type="AlphaFoldDB" id="A0A1H4W6T0"/>
<dbReference type="RefSeq" id="WP_074656211.1">
    <property type="nucleotide sequence ID" value="NZ_FNSD01000002.1"/>
</dbReference>
<gene>
    <name evidence="1" type="ORF">SAMN05443244_4039</name>
</gene>
<dbReference type="Proteomes" id="UP000182409">
    <property type="component" value="Unassembled WGS sequence"/>
</dbReference>
<accession>A0A1H4W6T0</accession>
<sequence>MSGRRTTSIAGDFSDICSVSPPARKLETHELFDTTNAAPTKSPLDLFLGNANRLNLLYLPGAQPFDPLMGTLILLGYVSAVESYIRAVVRGLINIDAYAKWSAKERQVSFGAALSYSHDLLPEALLERTSLASGDQIKKTFKDLIGVDLPVSELKAPLDTFERVCQLRHCCTHRFGRLGTYNAEKLGLDLHRVALDKPLKLDAASLTEIADNLRILVKTLNRNTFAAVLKRTAQYAPSAPGRTPRDPDAFVFDVDWNWKFQKDRTRFLKYYNLFKTEDDAVPSLPARDLYDRFKAFHNRPRG</sequence>
<proteinExistence type="predicted"/>
<evidence type="ECO:0000313" key="1">
    <source>
        <dbReference type="EMBL" id="SEC88428.1"/>
    </source>
</evidence>
<dbReference type="OrthoDB" id="1493841at2"/>
<dbReference type="EMBL" id="FNSD01000002">
    <property type="protein sequence ID" value="SEC88428.1"/>
    <property type="molecule type" value="Genomic_DNA"/>
</dbReference>
<organism evidence="1 2">
    <name type="scientific">Terriglobus roseus</name>
    <dbReference type="NCBI Taxonomy" id="392734"/>
    <lineage>
        <taxon>Bacteria</taxon>
        <taxon>Pseudomonadati</taxon>
        <taxon>Acidobacteriota</taxon>
        <taxon>Terriglobia</taxon>
        <taxon>Terriglobales</taxon>
        <taxon>Acidobacteriaceae</taxon>
        <taxon>Terriglobus</taxon>
    </lineage>
</organism>